<keyword evidence="2" id="KW-0812">Transmembrane</keyword>
<gene>
    <name evidence="3" type="ORF">NPX13_g9787</name>
</gene>
<dbReference type="InterPro" id="IPR021514">
    <property type="entry name" value="DUF3176"/>
</dbReference>
<feature type="compositionally biased region" description="Low complexity" evidence="1">
    <location>
        <begin position="35"/>
        <end position="56"/>
    </location>
</feature>
<feature type="region of interest" description="Disordered" evidence="1">
    <location>
        <begin position="30"/>
        <end position="62"/>
    </location>
</feature>
<dbReference type="EMBL" id="JANPWZ010002521">
    <property type="protein sequence ID" value="KAJ3558101.1"/>
    <property type="molecule type" value="Genomic_DNA"/>
</dbReference>
<sequence length="658" mass="73032">MIESAEDQRLLWERKAPGIDLNKAPRVRTGSVLRQHSSQGHSRESSYSSSTSTQSTIPRKSLNPEASVPETLLQSTGYISSTRGLDWAWEYLALALSASAVTVLIILLAYIDGLPLTHWNSPVSPTTTVSILAAVARVALGFAISSCLGQAKWTWFRKHPDKLLTFERFDDASRGPWGSFWLILYVRAYHRVAVGAAVMIILLAFEPSFQAIISFGGRNDSSDTALQGLLGRSDLLDTGTYYAYEGVTAQLNVSSDTLITVVPYVSQPDLGLISSLNSGFYNLSTAKRPTTSFVCPTANCTWSPFTTLAVCSACNDVSSSLKRYRVEGTNLGTLQQHEMQIYTNWTIHSLPRLNLTNMSTAKYNTDEVSIAYISATRLVNQQNTLSFQNLSTMMTAVQMIKVSDGYIRDNITWDDAPVTATECVLHFCANAYESRVAQGKLKEETIATWSNRDPASFHVVESAGYSPKELEEWDEWNNNSLYNYYGDAPRSDLQLVIPDVDLHYLNLQENITTVFKLTQRTVGSTLRFINEYFFEETMVWPPEGDAGSGGVPPVVQSTDISETFDRASRSITNWIRDTSNSTQAGLGFCAFSVVETRRLGLEAWKTDIIATLTHSVDAETRAQLRHAYRHGHLDKAVNGMVVALEDEGHGLELKIKYM</sequence>
<dbReference type="AlphaFoldDB" id="A0A9W8TH63"/>
<dbReference type="PANTHER" id="PTHR35394:SF5">
    <property type="entry name" value="DUF3176 DOMAIN-CONTAINING PROTEIN"/>
    <property type="match status" value="1"/>
</dbReference>
<keyword evidence="2" id="KW-1133">Transmembrane helix</keyword>
<evidence type="ECO:0000313" key="3">
    <source>
        <dbReference type="EMBL" id="KAJ3558101.1"/>
    </source>
</evidence>
<dbReference type="Proteomes" id="UP001148614">
    <property type="component" value="Unassembled WGS sequence"/>
</dbReference>
<accession>A0A9W8TH63</accession>
<name>A0A9W8TH63_9PEZI</name>
<evidence type="ECO:0000313" key="4">
    <source>
        <dbReference type="Proteomes" id="UP001148614"/>
    </source>
</evidence>
<evidence type="ECO:0000256" key="1">
    <source>
        <dbReference type="SAM" id="MobiDB-lite"/>
    </source>
</evidence>
<keyword evidence="2" id="KW-0472">Membrane</keyword>
<organism evidence="3 4">
    <name type="scientific">Xylaria arbuscula</name>
    <dbReference type="NCBI Taxonomy" id="114810"/>
    <lineage>
        <taxon>Eukaryota</taxon>
        <taxon>Fungi</taxon>
        <taxon>Dikarya</taxon>
        <taxon>Ascomycota</taxon>
        <taxon>Pezizomycotina</taxon>
        <taxon>Sordariomycetes</taxon>
        <taxon>Xylariomycetidae</taxon>
        <taxon>Xylariales</taxon>
        <taxon>Xylariaceae</taxon>
        <taxon>Xylaria</taxon>
    </lineage>
</organism>
<dbReference type="Pfam" id="PF11374">
    <property type="entry name" value="DUF3176"/>
    <property type="match status" value="1"/>
</dbReference>
<feature type="transmembrane region" description="Helical" evidence="2">
    <location>
        <begin position="188"/>
        <end position="205"/>
    </location>
</feature>
<evidence type="ECO:0000256" key="2">
    <source>
        <dbReference type="SAM" id="Phobius"/>
    </source>
</evidence>
<protein>
    <submittedName>
        <fullName evidence="3">Uncharacterized protein</fullName>
    </submittedName>
</protein>
<comment type="caution">
    <text evidence="3">The sequence shown here is derived from an EMBL/GenBank/DDBJ whole genome shotgun (WGS) entry which is preliminary data.</text>
</comment>
<keyword evidence="4" id="KW-1185">Reference proteome</keyword>
<dbReference type="VEuPathDB" id="FungiDB:F4678DRAFT_469863"/>
<reference evidence="3" key="1">
    <citation type="submission" date="2022-07" db="EMBL/GenBank/DDBJ databases">
        <title>Genome Sequence of Xylaria arbuscula.</title>
        <authorList>
            <person name="Buettner E."/>
        </authorList>
    </citation>
    <scope>NUCLEOTIDE SEQUENCE</scope>
    <source>
        <strain evidence="3">VT107</strain>
    </source>
</reference>
<dbReference type="PANTHER" id="PTHR35394">
    <property type="entry name" value="DUF3176 DOMAIN-CONTAINING PROTEIN"/>
    <property type="match status" value="1"/>
</dbReference>
<feature type="transmembrane region" description="Helical" evidence="2">
    <location>
        <begin position="91"/>
        <end position="111"/>
    </location>
</feature>
<feature type="transmembrane region" description="Helical" evidence="2">
    <location>
        <begin position="131"/>
        <end position="149"/>
    </location>
</feature>
<proteinExistence type="predicted"/>